<accession>A0ABD1XR12</accession>
<reference evidence="2 3" key="1">
    <citation type="submission" date="2024-09" db="EMBL/GenBank/DDBJ databases">
        <title>Chromosome-scale assembly of Riccia fluitans.</title>
        <authorList>
            <person name="Paukszto L."/>
            <person name="Sawicki J."/>
            <person name="Karawczyk K."/>
            <person name="Piernik-Szablinska J."/>
            <person name="Szczecinska M."/>
            <person name="Mazdziarz M."/>
        </authorList>
    </citation>
    <scope>NUCLEOTIDE SEQUENCE [LARGE SCALE GENOMIC DNA]</scope>
    <source>
        <strain evidence="2">Rf_01</strain>
        <tissue evidence="2">Aerial parts of the thallus</tissue>
    </source>
</reference>
<comment type="caution">
    <text evidence="2">The sequence shown here is derived from an EMBL/GenBank/DDBJ whole genome shotgun (WGS) entry which is preliminary data.</text>
</comment>
<name>A0ABD1XR12_9MARC</name>
<feature type="compositionally biased region" description="Polar residues" evidence="1">
    <location>
        <begin position="61"/>
        <end position="74"/>
    </location>
</feature>
<organism evidence="2 3">
    <name type="scientific">Riccia fluitans</name>
    <dbReference type="NCBI Taxonomy" id="41844"/>
    <lineage>
        <taxon>Eukaryota</taxon>
        <taxon>Viridiplantae</taxon>
        <taxon>Streptophyta</taxon>
        <taxon>Embryophyta</taxon>
        <taxon>Marchantiophyta</taxon>
        <taxon>Marchantiopsida</taxon>
        <taxon>Marchantiidae</taxon>
        <taxon>Marchantiales</taxon>
        <taxon>Ricciaceae</taxon>
        <taxon>Riccia</taxon>
    </lineage>
</organism>
<evidence type="ECO:0000313" key="2">
    <source>
        <dbReference type="EMBL" id="KAL2611393.1"/>
    </source>
</evidence>
<feature type="region of interest" description="Disordered" evidence="1">
    <location>
        <begin position="47"/>
        <end position="74"/>
    </location>
</feature>
<keyword evidence="3" id="KW-1185">Reference proteome</keyword>
<proteinExistence type="predicted"/>
<feature type="compositionally biased region" description="Polar residues" evidence="1">
    <location>
        <begin position="21"/>
        <end position="31"/>
    </location>
</feature>
<dbReference type="Proteomes" id="UP001605036">
    <property type="component" value="Unassembled WGS sequence"/>
</dbReference>
<sequence>MGRGRPNQHNSGELQHIERSTVPQEPQSLRNAQHYLTIEISDLDDIHSTSPWTHEEHSGIDEQSNGRPQNSENSLLLARWDFLG</sequence>
<dbReference type="AlphaFoldDB" id="A0ABD1XR12"/>
<dbReference type="EMBL" id="JBHFFA010000007">
    <property type="protein sequence ID" value="KAL2611393.1"/>
    <property type="molecule type" value="Genomic_DNA"/>
</dbReference>
<gene>
    <name evidence="2" type="ORF">R1flu_023085</name>
</gene>
<feature type="region of interest" description="Disordered" evidence="1">
    <location>
        <begin position="1"/>
        <end position="31"/>
    </location>
</feature>
<evidence type="ECO:0000256" key="1">
    <source>
        <dbReference type="SAM" id="MobiDB-lite"/>
    </source>
</evidence>
<evidence type="ECO:0000313" key="3">
    <source>
        <dbReference type="Proteomes" id="UP001605036"/>
    </source>
</evidence>
<protein>
    <submittedName>
        <fullName evidence="2">Uncharacterized protein</fullName>
    </submittedName>
</protein>